<reference evidence="2" key="1">
    <citation type="submission" date="2016-10" db="EMBL/GenBank/DDBJ databases">
        <authorList>
            <person name="Cai Z."/>
        </authorList>
    </citation>
    <scope>NUCLEOTIDE SEQUENCE [LARGE SCALE GENOMIC DNA]</scope>
</reference>
<feature type="compositionally biased region" description="Low complexity" evidence="1">
    <location>
        <begin position="171"/>
        <end position="182"/>
    </location>
</feature>
<evidence type="ECO:0000256" key="1">
    <source>
        <dbReference type="SAM" id="MobiDB-lite"/>
    </source>
</evidence>
<feature type="compositionally biased region" description="Polar residues" evidence="1">
    <location>
        <begin position="152"/>
        <end position="162"/>
    </location>
</feature>
<dbReference type="EMBL" id="FMWP01000045">
    <property type="protein sequence ID" value="SCZ93008.1"/>
    <property type="molecule type" value="Genomic_DNA"/>
</dbReference>
<feature type="region of interest" description="Disordered" evidence="1">
    <location>
        <begin position="146"/>
        <end position="182"/>
    </location>
</feature>
<dbReference type="EMBL" id="FMWP01000122">
    <property type="protein sequence ID" value="SDA02156.1"/>
    <property type="molecule type" value="Genomic_DNA"/>
</dbReference>
<gene>
    <name evidence="3" type="ORF">BZ3500_MVSOF-1268-A1-R1_C039G00058</name>
    <name evidence="2" type="ORF">BZ3500_MVSOF-1268-A1-R1_C074G00381</name>
</gene>
<reference evidence="4" key="2">
    <citation type="submission" date="2016-10" db="EMBL/GenBank/DDBJ databases">
        <authorList>
            <person name="Jeantristanb JTB J.-T."/>
            <person name="Ricardo R."/>
        </authorList>
    </citation>
    <scope>NUCLEOTIDE SEQUENCE [LARGE SCALE GENOMIC DNA]</scope>
</reference>
<proteinExistence type="predicted"/>
<organism evidence="2 4">
    <name type="scientific">Microbotryum saponariae</name>
    <dbReference type="NCBI Taxonomy" id="289078"/>
    <lineage>
        <taxon>Eukaryota</taxon>
        <taxon>Fungi</taxon>
        <taxon>Dikarya</taxon>
        <taxon>Basidiomycota</taxon>
        <taxon>Pucciniomycotina</taxon>
        <taxon>Microbotryomycetes</taxon>
        <taxon>Microbotryales</taxon>
        <taxon>Microbotryaceae</taxon>
        <taxon>Microbotryum</taxon>
    </lineage>
</organism>
<name>A0A2X0KMB0_9BASI</name>
<keyword evidence="4" id="KW-1185">Reference proteome</keyword>
<evidence type="ECO:0000313" key="4">
    <source>
        <dbReference type="Proteomes" id="UP000249723"/>
    </source>
</evidence>
<protein>
    <submittedName>
        <fullName evidence="3">BZ3500_MvSof-1268-A1-R1_C039g00058 protein</fullName>
    </submittedName>
    <submittedName>
        <fullName evidence="2">BZ3500_MvSof-1268-A1-R1_C074g00381 protein</fullName>
    </submittedName>
</protein>
<dbReference type="Proteomes" id="UP000249723">
    <property type="component" value="Unassembled WGS sequence"/>
</dbReference>
<sequence>MQLSHSRRTLDVYFPAHTHPLTSCLSMLLITLVEVARWPTRWHPSFAPHRSVTCTTILCDHNATPRIDVHITRPTLPHCRPVTITSATPTSFTRVVNVDRSLECNHSLSHRVSSKSLIDAGSSESFGTSVARLGDHLIDARPTLRTHHRPSVRSTDQPTELTNLFRPISPPSVLIPSPRHAK</sequence>
<evidence type="ECO:0000313" key="2">
    <source>
        <dbReference type="EMBL" id="SCZ93008.1"/>
    </source>
</evidence>
<accession>A0A2X0KMB0</accession>
<evidence type="ECO:0000313" key="3">
    <source>
        <dbReference type="EMBL" id="SDA02156.1"/>
    </source>
</evidence>
<dbReference type="AlphaFoldDB" id="A0A2X0KMB0"/>